<evidence type="ECO:0000256" key="5">
    <source>
        <dbReference type="ARBA" id="ARBA00022833"/>
    </source>
</evidence>
<dbReference type="InterPro" id="IPR047177">
    <property type="entry name" value="Pept_M20A"/>
</dbReference>
<dbReference type="SUPFAM" id="SSF55031">
    <property type="entry name" value="Bacterial exopeptidase dimerisation domain"/>
    <property type="match status" value="1"/>
</dbReference>
<feature type="domain" description="Peptidase M20 dimerisation" evidence="9">
    <location>
        <begin position="290"/>
        <end position="448"/>
    </location>
</feature>
<evidence type="ECO:0000256" key="1">
    <source>
        <dbReference type="ARBA" id="ARBA00006247"/>
    </source>
</evidence>
<feature type="binding site" evidence="7">
    <location>
        <position position="271"/>
    </location>
    <ligand>
        <name>Zn(2+)</name>
        <dbReference type="ChEBI" id="CHEBI:29105"/>
        <label>2</label>
    </ligand>
</feature>
<evidence type="ECO:0000259" key="9">
    <source>
        <dbReference type="Pfam" id="PF07687"/>
    </source>
</evidence>
<dbReference type="OrthoDB" id="3064516at2759"/>
<dbReference type="Gene3D" id="3.40.630.10">
    <property type="entry name" value="Zn peptidases"/>
    <property type="match status" value="1"/>
</dbReference>
<keyword evidence="8" id="KW-1133">Transmembrane helix</keyword>
<dbReference type="GO" id="GO:0000328">
    <property type="term" value="C:fungal-type vacuole lumen"/>
    <property type="evidence" value="ECO:0007669"/>
    <property type="project" value="TreeGrafter"/>
</dbReference>
<dbReference type="GO" id="GO:0046872">
    <property type="term" value="F:metal ion binding"/>
    <property type="evidence" value="ECO:0007669"/>
    <property type="project" value="UniProtKB-KW"/>
</dbReference>
<feature type="binding site" evidence="7">
    <location>
        <position position="243"/>
    </location>
    <ligand>
        <name>Zn(2+)</name>
        <dbReference type="ChEBI" id="CHEBI:29105"/>
        <label>1</label>
    </ligand>
</feature>
<feature type="binding site" evidence="7">
    <location>
        <position position="208"/>
    </location>
    <ligand>
        <name>Zn(2+)</name>
        <dbReference type="ChEBI" id="CHEBI:29105"/>
        <label>1</label>
    </ligand>
</feature>
<dbReference type="PROSITE" id="PS00758">
    <property type="entry name" value="ARGE_DAPE_CPG2_1"/>
    <property type="match status" value="1"/>
</dbReference>
<dbReference type="GO" id="GO:0051603">
    <property type="term" value="P:proteolysis involved in protein catabolic process"/>
    <property type="evidence" value="ECO:0007669"/>
    <property type="project" value="TreeGrafter"/>
</dbReference>
<dbReference type="Pfam" id="PF01546">
    <property type="entry name" value="Peptidase_M20"/>
    <property type="match status" value="1"/>
</dbReference>
<evidence type="ECO:0000256" key="3">
    <source>
        <dbReference type="ARBA" id="ARBA00022723"/>
    </source>
</evidence>
<dbReference type="Pfam" id="PF07687">
    <property type="entry name" value="M20_dimer"/>
    <property type="match status" value="1"/>
</dbReference>
<evidence type="ECO:0000256" key="4">
    <source>
        <dbReference type="ARBA" id="ARBA00022801"/>
    </source>
</evidence>
<evidence type="ECO:0000256" key="6">
    <source>
        <dbReference type="PIRSR" id="PIRSR037217-1"/>
    </source>
</evidence>
<keyword evidence="4" id="KW-0378">Hydrolase</keyword>
<dbReference type="CDD" id="cd05674">
    <property type="entry name" value="M20_yscS"/>
    <property type="match status" value="1"/>
</dbReference>
<dbReference type="InterPro" id="IPR002933">
    <property type="entry name" value="Peptidase_M20"/>
</dbReference>
<dbReference type="PIRSF" id="PIRSF037217">
    <property type="entry name" value="Carboxypeptidase_S"/>
    <property type="match status" value="1"/>
</dbReference>
<accession>A0A9P5PPT2</accession>
<keyword evidence="8" id="KW-0472">Membrane</keyword>
<dbReference type="InterPro" id="IPR036264">
    <property type="entry name" value="Bact_exopeptidase_dim_dom"/>
</dbReference>
<dbReference type="EMBL" id="JADNRY010000076">
    <property type="protein sequence ID" value="KAF9067258.1"/>
    <property type="molecule type" value="Genomic_DNA"/>
</dbReference>
<feature type="binding site" evidence="7">
    <location>
        <position position="173"/>
    </location>
    <ligand>
        <name>Zn(2+)</name>
        <dbReference type="ChEBI" id="CHEBI:29105"/>
        <label>2</label>
    </ligand>
</feature>
<feature type="binding site" evidence="7">
    <location>
        <position position="577"/>
    </location>
    <ligand>
        <name>Zn(2+)</name>
        <dbReference type="ChEBI" id="CHEBI:29105"/>
        <label>1</label>
    </ligand>
</feature>
<dbReference type="InterPro" id="IPR011650">
    <property type="entry name" value="Peptidase_M20_dimer"/>
</dbReference>
<dbReference type="PANTHER" id="PTHR45962">
    <property type="entry name" value="N-FATTY-ACYL-AMINO ACID SYNTHASE/HYDROLASE PM20D1"/>
    <property type="match status" value="1"/>
</dbReference>
<name>A0A9P5PPT2_9AGAR</name>
<keyword evidence="8" id="KW-0812">Transmembrane</keyword>
<dbReference type="InterPro" id="IPR001261">
    <property type="entry name" value="ArgE/DapE_CS"/>
</dbReference>
<feature type="active site" description="Proton acceptor" evidence="6">
    <location>
        <position position="242"/>
    </location>
</feature>
<reference evidence="10" key="1">
    <citation type="submission" date="2020-11" db="EMBL/GenBank/DDBJ databases">
        <authorList>
            <consortium name="DOE Joint Genome Institute"/>
            <person name="Ahrendt S."/>
            <person name="Riley R."/>
            <person name="Andreopoulos W."/>
            <person name="Labutti K."/>
            <person name="Pangilinan J."/>
            <person name="Ruiz-Duenas F.J."/>
            <person name="Barrasa J.M."/>
            <person name="Sanchez-Garcia M."/>
            <person name="Camarero S."/>
            <person name="Miyauchi S."/>
            <person name="Serrano A."/>
            <person name="Linde D."/>
            <person name="Babiker R."/>
            <person name="Drula E."/>
            <person name="Ayuso-Fernandez I."/>
            <person name="Pacheco R."/>
            <person name="Padilla G."/>
            <person name="Ferreira P."/>
            <person name="Barriuso J."/>
            <person name="Kellner H."/>
            <person name="Castanera R."/>
            <person name="Alfaro M."/>
            <person name="Ramirez L."/>
            <person name="Pisabarro A.G."/>
            <person name="Kuo A."/>
            <person name="Tritt A."/>
            <person name="Lipzen A."/>
            <person name="He G."/>
            <person name="Yan M."/>
            <person name="Ng V."/>
            <person name="Cullen D."/>
            <person name="Martin F."/>
            <person name="Rosso M.-N."/>
            <person name="Henrissat B."/>
            <person name="Hibbett D."/>
            <person name="Martinez A.T."/>
            <person name="Grigoriev I.V."/>
        </authorList>
    </citation>
    <scope>NUCLEOTIDE SEQUENCE</scope>
    <source>
        <strain evidence="10">AH 40177</strain>
    </source>
</reference>
<organism evidence="10 11">
    <name type="scientific">Rhodocollybia butyracea</name>
    <dbReference type="NCBI Taxonomy" id="206335"/>
    <lineage>
        <taxon>Eukaryota</taxon>
        <taxon>Fungi</taxon>
        <taxon>Dikarya</taxon>
        <taxon>Basidiomycota</taxon>
        <taxon>Agaricomycotina</taxon>
        <taxon>Agaricomycetes</taxon>
        <taxon>Agaricomycetidae</taxon>
        <taxon>Agaricales</taxon>
        <taxon>Marasmiineae</taxon>
        <taxon>Omphalotaceae</taxon>
        <taxon>Rhodocollybia</taxon>
    </lineage>
</organism>
<comment type="caution">
    <text evidence="10">The sequence shown here is derived from an EMBL/GenBank/DDBJ whole genome shotgun (WGS) entry which is preliminary data.</text>
</comment>
<feature type="binding site" evidence="7">
    <location>
        <position position="208"/>
    </location>
    <ligand>
        <name>Zn(2+)</name>
        <dbReference type="ChEBI" id="CHEBI:29105"/>
        <label>2</label>
    </ligand>
</feature>
<sequence>MYPSSSAKEQSSLSISNSGNQKIHVIHPGRHALSLFGIIIIVLLAGGQFAFLILLYHYQPLDFDELCPQSIVLNPINPLWRAIGEIIDTVAFKGRAVDWLAGAVRIPTEAYNDFQPIGIDPRWEPFGQFHEYLLEAFPLVHSTLSLTKINTYGLLYEWTGTDPSLKPVLLAAHQDVVPVDPSTISEWTFPPYSGHFDGMRIWGRGSIDDKSGLIGLLSAVETMVENGFVPKRTFVLAFGCDEETTGKFGAFQLRNSMLSIYGPNAFAFIVDEGGGFTEEFGTVFATPGVTEKGYMDLRVDVASPGGHSSVPPSHTTIGIISRLLVELENHPYPVEMKLLFIHPPEHPFCLLQNPAMLRLTRQNYSLRSTQRHIQSSHSREALRQLGDVVFTDPRNAALVGTTQAIDLIRGGVKSNALPEHAYAVVNHRISTLSSIQKVISHATNTLKPLADSFNLVLTSFGETISEDASGSSAGTLVLSDAFNSSLAPAPITPTYGVNAGPYRLLAGTIRATYNAHRGLDSESESGDSVSSNIIVAPGTTIANTDTRYYWDLSDGQIFRYNHWNSGAFEGGVLSKLHTVNEYMPIEMFLEMIRFYTTLIMNADEARSL</sequence>
<evidence type="ECO:0000256" key="8">
    <source>
        <dbReference type="SAM" id="Phobius"/>
    </source>
</evidence>
<keyword evidence="3 7" id="KW-0479">Metal-binding</keyword>
<protein>
    <recommendedName>
        <fullName evidence="9">Peptidase M20 dimerisation domain-containing protein</fullName>
    </recommendedName>
</protein>
<dbReference type="SUPFAM" id="SSF53187">
    <property type="entry name" value="Zn-dependent exopeptidases"/>
    <property type="match status" value="1"/>
</dbReference>
<dbReference type="AlphaFoldDB" id="A0A9P5PPT2"/>
<dbReference type="PANTHER" id="PTHR45962:SF1">
    <property type="entry name" value="N-FATTY-ACYL-AMINO ACID SYNTHASE_HYDROLASE PM20D1"/>
    <property type="match status" value="1"/>
</dbReference>
<dbReference type="GO" id="GO:0004181">
    <property type="term" value="F:metallocarboxypeptidase activity"/>
    <property type="evidence" value="ECO:0007669"/>
    <property type="project" value="InterPro"/>
</dbReference>
<gene>
    <name evidence="10" type="ORF">BDP27DRAFT_1365090</name>
</gene>
<keyword evidence="11" id="KW-1185">Reference proteome</keyword>
<evidence type="ECO:0000313" key="11">
    <source>
        <dbReference type="Proteomes" id="UP000772434"/>
    </source>
</evidence>
<feature type="transmembrane region" description="Helical" evidence="8">
    <location>
        <begin position="32"/>
        <end position="58"/>
    </location>
</feature>
<keyword evidence="2" id="KW-0645">Protease</keyword>
<proteinExistence type="inferred from homology"/>
<evidence type="ECO:0000313" key="10">
    <source>
        <dbReference type="EMBL" id="KAF9067258.1"/>
    </source>
</evidence>
<comment type="similarity">
    <text evidence="1">Belongs to the peptidase M20A family.</text>
</comment>
<keyword evidence="5 7" id="KW-0862">Zinc</keyword>
<dbReference type="Gene3D" id="3.30.70.360">
    <property type="match status" value="1"/>
</dbReference>
<feature type="active site" evidence="6">
    <location>
        <position position="175"/>
    </location>
</feature>
<dbReference type="Gene3D" id="1.10.150.900">
    <property type="match status" value="1"/>
</dbReference>
<evidence type="ECO:0000256" key="7">
    <source>
        <dbReference type="PIRSR" id="PIRSR037217-2"/>
    </source>
</evidence>
<evidence type="ECO:0000256" key="2">
    <source>
        <dbReference type="ARBA" id="ARBA00022670"/>
    </source>
</evidence>
<dbReference type="Proteomes" id="UP000772434">
    <property type="component" value="Unassembled WGS sequence"/>
</dbReference>
<dbReference type="InterPro" id="IPR017141">
    <property type="entry name" value="Pept_M20_carboxypep"/>
</dbReference>